<dbReference type="Proteomes" id="UP000054217">
    <property type="component" value="Unassembled WGS sequence"/>
</dbReference>
<evidence type="ECO:0008006" key="5">
    <source>
        <dbReference type="Google" id="ProtNLM"/>
    </source>
</evidence>
<reference evidence="4" key="2">
    <citation type="submission" date="2015-01" db="EMBL/GenBank/DDBJ databases">
        <title>Evolutionary Origins and Diversification of the Mycorrhizal Mutualists.</title>
        <authorList>
            <consortium name="DOE Joint Genome Institute"/>
            <consortium name="Mycorrhizal Genomics Consortium"/>
            <person name="Kohler A."/>
            <person name="Kuo A."/>
            <person name="Nagy L.G."/>
            <person name="Floudas D."/>
            <person name="Copeland A."/>
            <person name="Barry K.W."/>
            <person name="Cichocki N."/>
            <person name="Veneault-Fourrey C."/>
            <person name="LaButti K."/>
            <person name="Lindquist E.A."/>
            <person name="Lipzen A."/>
            <person name="Lundell T."/>
            <person name="Morin E."/>
            <person name="Murat C."/>
            <person name="Riley R."/>
            <person name="Ohm R."/>
            <person name="Sun H."/>
            <person name="Tunlid A."/>
            <person name="Henrissat B."/>
            <person name="Grigoriev I.V."/>
            <person name="Hibbett D.S."/>
            <person name="Martin F."/>
        </authorList>
    </citation>
    <scope>NUCLEOTIDE SEQUENCE [LARGE SCALE GENOMIC DNA]</scope>
    <source>
        <strain evidence="4">Marx 270</strain>
    </source>
</reference>
<keyword evidence="4" id="KW-1185">Reference proteome</keyword>
<dbReference type="PANTHER" id="PTHR43313">
    <property type="entry name" value="SHORT-CHAIN DEHYDROGENASE/REDUCTASE FAMILY 9C"/>
    <property type="match status" value="1"/>
</dbReference>
<protein>
    <recommendedName>
        <fullName evidence="5">DUF1776-domain-containing protein</fullName>
    </recommendedName>
</protein>
<feature type="compositionally biased region" description="Low complexity" evidence="1">
    <location>
        <begin position="534"/>
        <end position="550"/>
    </location>
</feature>
<dbReference type="Pfam" id="PF08643">
    <property type="entry name" value="DUF1776"/>
    <property type="match status" value="1"/>
</dbReference>
<gene>
    <name evidence="3" type="ORF">M404DRAFT_993029</name>
</gene>
<dbReference type="OrthoDB" id="5308060at2759"/>
<dbReference type="InParanoid" id="A0A0C3PW00"/>
<feature type="transmembrane region" description="Helical" evidence="2">
    <location>
        <begin position="92"/>
        <end position="113"/>
    </location>
</feature>
<dbReference type="HOGENOM" id="CLU_022674_0_0_1"/>
<reference evidence="3 4" key="1">
    <citation type="submission" date="2014-04" db="EMBL/GenBank/DDBJ databases">
        <authorList>
            <consortium name="DOE Joint Genome Institute"/>
            <person name="Kuo A."/>
            <person name="Kohler A."/>
            <person name="Costa M.D."/>
            <person name="Nagy L.G."/>
            <person name="Floudas D."/>
            <person name="Copeland A."/>
            <person name="Barry K.W."/>
            <person name="Cichocki N."/>
            <person name="Veneault-Fourrey C."/>
            <person name="LaButti K."/>
            <person name="Lindquist E.A."/>
            <person name="Lipzen A."/>
            <person name="Lundell T."/>
            <person name="Morin E."/>
            <person name="Murat C."/>
            <person name="Sun H."/>
            <person name="Tunlid A."/>
            <person name="Henrissat B."/>
            <person name="Grigoriev I.V."/>
            <person name="Hibbett D.S."/>
            <person name="Martin F."/>
            <person name="Nordberg H.P."/>
            <person name="Cantor M.N."/>
            <person name="Hua S.X."/>
        </authorList>
    </citation>
    <scope>NUCLEOTIDE SEQUENCE [LARGE SCALE GENOMIC DNA]</scope>
    <source>
        <strain evidence="3 4">Marx 270</strain>
    </source>
</reference>
<evidence type="ECO:0000313" key="4">
    <source>
        <dbReference type="Proteomes" id="UP000054217"/>
    </source>
</evidence>
<keyword evidence="2" id="KW-0812">Transmembrane</keyword>
<dbReference type="InterPro" id="IPR013952">
    <property type="entry name" value="DUF1776_fun"/>
</dbReference>
<proteinExistence type="predicted"/>
<organism evidence="3 4">
    <name type="scientific">Pisolithus tinctorius Marx 270</name>
    <dbReference type="NCBI Taxonomy" id="870435"/>
    <lineage>
        <taxon>Eukaryota</taxon>
        <taxon>Fungi</taxon>
        <taxon>Dikarya</taxon>
        <taxon>Basidiomycota</taxon>
        <taxon>Agaricomycotina</taxon>
        <taxon>Agaricomycetes</taxon>
        <taxon>Agaricomycetidae</taxon>
        <taxon>Boletales</taxon>
        <taxon>Sclerodermatineae</taxon>
        <taxon>Pisolithaceae</taxon>
        <taxon>Pisolithus</taxon>
    </lineage>
</organism>
<sequence>MMPTVDDVEQYFETVERLVSDSLTAASLDLPNIREAINRLWVDITRYGPPFPEIHAGRLGPFELPAPPPPPPPPLPKSLIEKTGDWLKDHPWIVSGLVLSTLGISLVAGYRVISAKHTFRRRIKPTTTVSEKRQVVVVLGSDHPLALPLILELEKKGYTVIASVSSAEAVGPLEARGHGFVRALVLDPNEPTTIPVFLRSLGSTLSRRFPISAAGDPYLPSPSHPLLHSVISFLTMSASSTSCGPAPLEQVSLHDTYLPYLLSTHIAPLQTLQALLPLLRADAQRTHACRSIIICLPAVDARIGLPFSSVRAMSAAATVRAADVLRREISAAQGMGRIRVVTVDVGAVGQTPDESTTPPTTDDWTPSEKATYGAALYALSETAKTRTPEDVSKFVDSIIGVVSSGTKTTGASKAVYGVGVGLAYEKLKDWIRGNRFSIGAGAGTYTFASFLPTRLLDCLLGLPHILVGIRNGLLPSHLPANVTSPTADVVKTASANVSAPPDPRLPLTISPQYSGMETAVQRGGDEHETASNADSESVGTDTESSSVESSWISLRPGESSS</sequence>
<dbReference type="SUPFAM" id="SSF51735">
    <property type="entry name" value="NAD(P)-binding Rossmann-fold domains"/>
    <property type="match status" value="1"/>
</dbReference>
<evidence type="ECO:0000256" key="2">
    <source>
        <dbReference type="SAM" id="Phobius"/>
    </source>
</evidence>
<dbReference type="EMBL" id="KN831946">
    <property type="protein sequence ID" value="KIO13476.1"/>
    <property type="molecule type" value="Genomic_DNA"/>
</dbReference>
<dbReference type="InterPro" id="IPR036291">
    <property type="entry name" value="NAD(P)-bd_dom_sf"/>
</dbReference>
<dbReference type="PANTHER" id="PTHR43313:SF1">
    <property type="entry name" value="3BETA-HYDROXYSTEROID DEHYDROGENASE DHS-16"/>
    <property type="match status" value="1"/>
</dbReference>
<keyword evidence="2" id="KW-1133">Transmembrane helix</keyword>
<name>A0A0C3PW00_PISTI</name>
<dbReference type="AlphaFoldDB" id="A0A0C3PW00"/>
<evidence type="ECO:0000313" key="3">
    <source>
        <dbReference type="EMBL" id="KIO13476.1"/>
    </source>
</evidence>
<feature type="region of interest" description="Disordered" evidence="1">
    <location>
        <begin position="494"/>
        <end position="561"/>
    </location>
</feature>
<keyword evidence="2" id="KW-0472">Membrane</keyword>
<dbReference type="GO" id="GO:0008202">
    <property type="term" value="P:steroid metabolic process"/>
    <property type="evidence" value="ECO:0007669"/>
    <property type="project" value="TreeGrafter"/>
</dbReference>
<dbReference type="STRING" id="870435.A0A0C3PW00"/>
<dbReference type="GO" id="GO:0016491">
    <property type="term" value="F:oxidoreductase activity"/>
    <property type="evidence" value="ECO:0007669"/>
    <property type="project" value="TreeGrafter"/>
</dbReference>
<evidence type="ECO:0000256" key="1">
    <source>
        <dbReference type="SAM" id="MobiDB-lite"/>
    </source>
</evidence>
<accession>A0A0C3PW00</accession>
<dbReference type="Gene3D" id="3.40.50.720">
    <property type="entry name" value="NAD(P)-binding Rossmann-like Domain"/>
    <property type="match status" value="1"/>
</dbReference>